<dbReference type="AlphaFoldDB" id="A0A1A2EKV1"/>
<dbReference type="PANTHER" id="PTHR37042">
    <property type="entry name" value="OUTER MEMBRANE PROTEIN RV1973"/>
    <property type="match status" value="1"/>
</dbReference>
<organism evidence="4 5">
    <name type="scientific">Mycolicibacter sinensis (strain JDM601)</name>
    <name type="common">Mycobacterium sinense</name>
    <dbReference type="NCBI Taxonomy" id="875328"/>
    <lineage>
        <taxon>Bacteria</taxon>
        <taxon>Bacillati</taxon>
        <taxon>Actinomycetota</taxon>
        <taxon>Actinomycetes</taxon>
        <taxon>Mycobacteriales</taxon>
        <taxon>Mycobacteriaceae</taxon>
        <taxon>Mycolicibacter</taxon>
    </lineage>
</organism>
<reference evidence="5" key="1">
    <citation type="submission" date="2016-06" db="EMBL/GenBank/DDBJ databases">
        <authorList>
            <person name="Sutton G."/>
            <person name="Brinkac L."/>
            <person name="Sanka R."/>
            <person name="Adams M."/>
            <person name="Lau E."/>
            <person name="Mehaffy C."/>
            <person name="Tameris M."/>
            <person name="Hatherill M."/>
            <person name="Hanekom W."/>
            <person name="Mahomed H."/>
            <person name="Mcshane H."/>
        </authorList>
    </citation>
    <scope>NUCLEOTIDE SEQUENCE [LARGE SCALE GENOMIC DNA]</scope>
    <source>
        <strain evidence="5">852014-51077_SCH5608930-a</strain>
    </source>
</reference>
<protein>
    <submittedName>
        <fullName evidence="4">Mce protein</fullName>
    </submittedName>
</protein>
<evidence type="ECO:0000256" key="3">
    <source>
        <dbReference type="SAM" id="Phobius"/>
    </source>
</evidence>
<proteinExistence type="predicted"/>
<keyword evidence="3" id="KW-1133">Transmembrane helix</keyword>
<comment type="subcellular location">
    <subcellularLocation>
        <location evidence="1">Membrane</location>
    </subcellularLocation>
</comment>
<dbReference type="GO" id="GO:0016020">
    <property type="term" value="C:membrane"/>
    <property type="evidence" value="ECO:0007669"/>
    <property type="project" value="UniProtKB-SubCell"/>
</dbReference>
<accession>A0A1A2EKV1</accession>
<dbReference type="OrthoDB" id="4774723at2"/>
<dbReference type="PANTHER" id="PTHR37042:SF4">
    <property type="entry name" value="OUTER MEMBRANE PROTEIN RV1973"/>
    <property type="match status" value="1"/>
</dbReference>
<keyword evidence="3" id="KW-0812">Transmembrane</keyword>
<evidence type="ECO:0000256" key="1">
    <source>
        <dbReference type="ARBA" id="ARBA00004370"/>
    </source>
</evidence>
<feature type="transmembrane region" description="Helical" evidence="3">
    <location>
        <begin position="14"/>
        <end position="34"/>
    </location>
</feature>
<comment type="caution">
    <text evidence="4">The sequence shown here is derived from an EMBL/GenBank/DDBJ whole genome shotgun (WGS) entry which is preliminary data.</text>
</comment>
<name>A0A1A2EKV1_MYCSD</name>
<dbReference type="RefSeq" id="WP_064854145.1">
    <property type="nucleotide sequence ID" value="NZ_LZIM01000033.1"/>
</dbReference>
<sequence length="167" mass="18129">MVGEDIAGAGQRRALIAGLIGVLVSACLLGWLGFRAEAAHHVVAQREMFLHAARQTALHLTTVDYQDPQGDVQRVLDSATGEFYQRFAERAPVLIETVTREHSQAASAVSEAGLEWQSGDEAQVLVAVSVASKHLGGLDQQPHELRMRMTVQRVGKQAKVSDVEYVS</sequence>
<gene>
    <name evidence="4" type="ORF">A5771_03725</name>
</gene>
<evidence type="ECO:0000313" key="5">
    <source>
        <dbReference type="Proteomes" id="UP000093985"/>
    </source>
</evidence>
<dbReference type="Proteomes" id="UP000093985">
    <property type="component" value="Unassembled WGS sequence"/>
</dbReference>
<dbReference type="EMBL" id="LZIN01000031">
    <property type="protein sequence ID" value="OBG08390.1"/>
    <property type="molecule type" value="Genomic_DNA"/>
</dbReference>
<evidence type="ECO:0000313" key="4">
    <source>
        <dbReference type="EMBL" id="OBG08390.1"/>
    </source>
</evidence>
<keyword evidence="2 3" id="KW-0472">Membrane</keyword>
<evidence type="ECO:0000256" key="2">
    <source>
        <dbReference type="ARBA" id="ARBA00023136"/>
    </source>
</evidence>